<dbReference type="RefSeq" id="WP_005477134.1">
    <property type="nucleotide sequence ID" value="NZ_KB405062.1"/>
</dbReference>
<dbReference type="Proteomes" id="UP000030760">
    <property type="component" value="Unassembled WGS sequence"/>
</dbReference>
<proteinExistence type="predicted"/>
<feature type="transmembrane region" description="Helical" evidence="1">
    <location>
        <begin position="326"/>
        <end position="346"/>
    </location>
</feature>
<dbReference type="EMBL" id="KB405062">
    <property type="protein sequence ID" value="EMF56558.1"/>
    <property type="molecule type" value="Genomic_DNA"/>
</dbReference>
<dbReference type="Pfam" id="PF13576">
    <property type="entry name" value="Pentapeptide_3"/>
    <property type="match status" value="1"/>
</dbReference>
<sequence>MRFVETASFAGANFSEKACFEKCIFSAVAKFDQAKFSGAAQFGDAMFAQAKFFKAVFSGDIDFRRAAFSGDADFSKATFETAAQLGPLVCQQAFRMSAARFNSHVTIEAAARYVVCDRTRWDSVAALRLRYASVDLQDAVFEYPLSITTRTAPFALSASEGQLAARDPGVRMSSLQGADAAHLALYNVDLSRCNLTSTVHLDQLRLEGDCPLAPVPSGLRLGRLLPLRWTPRRTLAEEQHWRAAQGLSGWRAAPSGKELVGPEQLAPVYRQLRKAFEDSKNEPDAADFYYGEMEMRRHDRSRPCAERWLLALYWAVSGYGLRASRALGLLFCSMAATVLVMMLWGLPVDDPKLATTGSLAGQNISLTTDKPDPVNPGGSLASRLTSERWEKSVQVVVNSVVFRSSGQDLTTAGTYTEMSSRLAEPVLLGLAILAIRGRVKR</sequence>
<keyword evidence="1" id="KW-1133">Transmembrane helix</keyword>
<dbReference type="InterPro" id="IPR001646">
    <property type="entry name" value="5peptide_repeat"/>
</dbReference>
<reference evidence="3" key="1">
    <citation type="journal article" date="2013" name="Genome Announc.">
        <title>Draft Genome Sequence of Streptomyces bottropensis ATCC 25435, a Bottromycin-Producing Actinomycete.</title>
        <authorList>
            <person name="Zhang H."/>
            <person name="Zhou W."/>
            <person name="Zhuang Y."/>
            <person name="Liang X."/>
            <person name="Liu T."/>
        </authorList>
    </citation>
    <scope>NUCLEOTIDE SEQUENCE [LARGE SCALE GENOMIC DNA]</scope>
    <source>
        <strain evidence="3">ATCC 25435</strain>
    </source>
</reference>
<evidence type="ECO:0000256" key="1">
    <source>
        <dbReference type="SAM" id="Phobius"/>
    </source>
</evidence>
<evidence type="ECO:0000313" key="3">
    <source>
        <dbReference type="Proteomes" id="UP000030760"/>
    </source>
</evidence>
<dbReference type="AlphaFoldDB" id="M3F4P7"/>
<organism evidence="2 3">
    <name type="scientific">Streptomyces bottropensis ATCC 25435</name>
    <dbReference type="NCBI Taxonomy" id="1054862"/>
    <lineage>
        <taxon>Bacteria</taxon>
        <taxon>Bacillati</taxon>
        <taxon>Actinomycetota</taxon>
        <taxon>Actinomycetes</taxon>
        <taxon>Kitasatosporales</taxon>
        <taxon>Streptomycetaceae</taxon>
        <taxon>Streptomyces</taxon>
    </lineage>
</organism>
<protein>
    <recommendedName>
        <fullName evidence="4">Pentapeptide repeat-containing protein</fullName>
    </recommendedName>
</protein>
<keyword evidence="1" id="KW-0812">Transmembrane</keyword>
<gene>
    <name evidence="2" type="ORF">SBD_2119</name>
</gene>
<keyword evidence="1" id="KW-0472">Membrane</keyword>
<dbReference type="Gene3D" id="2.160.20.80">
    <property type="entry name" value="E3 ubiquitin-protein ligase SopA"/>
    <property type="match status" value="1"/>
</dbReference>
<evidence type="ECO:0008006" key="4">
    <source>
        <dbReference type="Google" id="ProtNLM"/>
    </source>
</evidence>
<evidence type="ECO:0000313" key="2">
    <source>
        <dbReference type="EMBL" id="EMF56558.1"/>
    </source>
</evidence>
<accession>M3F4P7</accession>
<name>M3F4P7_9ACTN</name>